<evidence type="ECO:0000313" key="3">
    <source>
        <dbReference type="EMBL" id="SEW09093.1"/>
    </source>
</evidence>
<proteinExistence type="inferred from homology"/>
<comment type="subcellular location">
    <subcellularLocation>
        <location evidence="2">Cytoplasm</location>
    </subcellularLocation>
</comment>
<name>A0A1I0P409_9RHOB</name>
<dbReference type="Gene3D" id="3.20.20.380">
    <property type="entry name" value="Copper homeostasis (CutC) domain"/>
    <property type="match status" value="1"/>
</dbReference>
<reference evidence="3 4" key="1">
    <citation type="submission" date="2016-10" db="EMBL/GenBank/DDBJ databases">
        <authorList>
            <person name="de Groot N.N."/>
        </authorList>
    </citation>
    <scope>NUCLEOTIDE SEQUENCE [LARGE SCALE GENOMIC DNA]</scope>
    <source>
        <strain evidence="3 4">DSM 29439</strain>
    </source>
</reference>
<dbReference type="EMBL" id="FOJB01000001">
    <property type="protein sequence ID" value="SEW09093.1"/>
    <property type="molecule type" value="Genomic_DNA"/>
</dbReference>
<dbReference type="InterPro" id="IPR005627">
    <property type="entry name" value="CutC-like"/>
</dbReference>
<dbReference type="HAMAP" id="MF_00795">
    <property type="entry name" value="CutC"/>
    <property type="match status" value="1"/>
</dbReference>
<evidence type="ECO:0000256" key="2">
    <source>
        <dbReference type="HAMAP-Rule" id="MF_00795"/>
    </source>
</evidence>
<organism evidence="3 4">
    <name type="scientific">Aliiroseovarius sediminilitoris</name>
    <dbReference type="NCBI Taxonomy" id="1173584"/>
    <lineage>
        <taxon>Bacteria</taxon>
        <taxon>Pseudomonadati</taxon>
        <taxon>Pseudomonadota</taxon>
        <taxon>Alphaproteobacteria</taxon>
        <taxon>Rhodobacterales</taxon>
        <taxon>Paracoccaceae</taxon>
        <taxon>Aliiroseovarius</taxon>
    </lineage>
</organism>
<comment type="caution">
    <text evidence="2">Once thought to be involved in copper homeostasis, experiments in E.coli have shown this is not the case.</text>
</comment>
<dbReference type="OrthoDB" id="9815677at2"/>
<comment type="similarity">
    <text evidence="1 2">Belongs to the CutC family.</text>
</comment>
<sequence length="238" mass="24374">MMPRTLEICVDTIDGAIAAQIGGADRIELCAALSEGGLTPTAGLMIAASQLDVPCYAMIRPRCGLFTYSEADVQVMLDDIAAVKEADLAGVVLGAQKPDGTLDTAVLGRLLAAAEGLGATLHRVIDVVPDPMVAVDQAVALGFERVLTSGGAATAVEGAAGICAMVRRAAGRVSVMAGSGLTEDNISDFVAQTGVHEVHASCAVAVTGEESFSNFSPAGGRKITCMNRVKQMKRELVG</sequence>
<keyword evidence="2" id="KW-0963">Cytoplasm</keyword>
<dbReference type="GO" id="GO:0005737">
    <property type="term" value="C:cytoplasm"/>
    <property type="evidence" value="ECO:0007669"/>
    <property type="project" value="UniProtKB-SubCell"/>
</dbReference>
<protein>
    <recommendedName>
        <fullName evidence="2">PF03932 family protein CutC</fullName>
    </recommendedName>
</protein>
<dbReference type="Proteomes" id="UP000199650">
    <property type="component" value="Unassembled WGS sequence"/>
</dbReference>
<keyword evidence="4" id="KW-1185">Reference proteome</keyword>
<dbReference type="PANTHER" id="PTHR12598:SF0">
    <property type="entry name" value="COPPER HOMEOSTASIS PROTEIN CUTC HOMOLOG"/>
    <property type="match status" value="1"/>
</dbReference>
<dbReference type="AlphaFoldDB" id="A0A1I0P409"/>
<accession>A0A1I0P409</accession>
<dbReference type="SUPFAM" id="SSF110395">
    <property type="entry name" value="CutC-like"/>
    <property type="match status" value="1"/>
</dbReference>
<dbReference type="InterPro" id="IPR036822">
    <property type="entry name" value="CutC-like_dom_sf"/>
</dbReference>
<dbReference type="STRING" id="1173584.SAMN05444851_1337"/>
<evidence type="ECO:0000256" key="1">
    <source>
        <dbReference type="ARBA" id="ARBA00007768"/>
    </source>
</evidence>
<dbReference type="Pfam" id="PF03932">
    <property type="entry name" value="CutC"/>
    <property type="match status" value="1"/>
</dbReference>
<evidence type="ECO:0000313" key="4">
    <source>
        <dbReference type="Proteomes" id="UP000199650"/>
    </source>
</evidence>
<dbReference type="GO" id="GO:0005507">
    <property type="term" value="F:copper ion binding"/>
    <property type="evidence" value="ECO:0007669"/>
    <property type="project" value="TreeGrafter"/>
</dbReference>
<dbReference type="PANTHER" id="PTHR12598">
    <property type="entry name" value="COPPER HOMEOSTASIS PROTEIN CUTC"/>
    <property type="match status" value="1"/>
</dbReference>
<gene>
    <name evidence="2" type="primary">cutC</name>
    <name evidence="3" type="ORF">SAMN05444851_1337</name>
</gene>